<keyword evidence="3" id="KW-1185">Reference proteome</keyword>
<dbReference type="Proteomes" id="UP000471640">
    <property type="component" value="Unassembled WGS sequence"/>
</dbReference>
<proteinExistence type="predicted"/>
<comment type="caution">
    <text evidence="2">The sequence shown here is derived from an EMBL/GenBank/DDBJ whole genome shotgun (WGS) entry which is preliminary data.</text>
</comment>
<evidence type="ECO:0000313" key="2">
    <source>
        <dbReference type="EMBL" id="NEX22839.1"/>
    </source>
</evidence>
<sequence length="96" mass="9897">MKALTLPSLALGATGWALTVAVTMVMLSGPFETRTCHTSCVQDLFFSAVAAGFAALLLAVIAFWRADRGVLTTLALLISGPLCAIFAALVLIGTLA</sequence>
<evidence type="ECO:0000313" key="3">
    <source>
        <dbReference type="Proteomes" id="UP000471640"/>
    </source>
</evidence>
<keyword evidence="1" id="KW-0472">Membrane</keyword>
<accession>A0A6P1DYT6</accession>
<feature type="transmembrane region" description="Helical" evidence="1">
    <location>
        <begin position="71"/>
        <end position="95"/>
    </location>
</feature>
<organism evidence="2 3">
    <name type="scientific">Thiorhodococcus mannitoliphagus</name>
    <dbReference type="NCBI Taxonomy" id="329406"/>
    <lineage>
        <taxon>Bacteria</taxon>
        <taxon>Pseudomonadati</taxon>
        <taxon>Pseudomonadota</taxon>
        <taxon>Gammaproteobacteria</taxon>
        <taxon>Chromatiales</taxon>
        <taxon>Chromatiaceae</taxon>
        <taxon>Thiorhodococcus</taxon>
    </lineage>
</organism>
<gene>
    <name evidence="2" type="ORF">G3480_21475</name>
</gene>
<name>A0A6P1DYT6_9GAMM</name>
<keyword evidence="1" id="KW-1133">Transmembrane helix</keyword>
<keyword evidence="1" id="KW-0812">Transmembrane</keyword>
<reference evidence="3" key="1">
    <citation type="journal article" date="2020" name="Microbiol. Resour. Announc.">
        <title>Draft Genome Sequences of Thiorhodococcus mannitoliphagus and Thiorhodococcus minor, Purple Sulfur Photosynthetic Bacteria in the Gammaproteobacterial Family Chromatiaceae.</title>
        <authorList>
            <person name="Aviles F.A."/>
            <person name="Meyer T.E."/>
            <person name="Kyndt J.A."/>
        </authorList>
    </citation>
    <scope>NUCLEOTIDE SEQUENCE [LARGE SCALE GENOMIC DNA]</scope>
    <source>
        <strain evidence="3">DSM 18266</strain>
    </source>
</reference>
<protein>
    <submittedName>
        <fullName evidence="2">Uncharacterized protein</fullName>
    </submittedName>
</protein>
<evidence type="ECO:0000256" key="1">
    <source>
        <dbReference type="SAM" id="Phobius"/>
    </source>
</evidence>
<dbReference type="AlphaFoldDB" id="A0A6P1DYT6"/>
<feature type="transmembrane region" description="Helical" evidence="1">
    <location>
        <begin position="45"/>
        <end position="64"/>
    </location>
</feature>
<reference evidence="2 3" key="2">
    <citation type="submission" date="2020-02" db="EMBL/GenBank/DDBJ databases">
        <title>Genome sequences of Thiorhodococcus mannitoliphagus and Thiorhodococcus minor, purple sulfur photosynthetic bacteria in the gammaproteobacterial family, Chromatiaceae.</title>
        <authorList>
            <person name="Aviles F.A."/>
            <person name="Meyer T.E."/>
            <person name="Kyndt J.A."/>
        </authorList>
    </citation>
    <scope>NUCLEOTIDE SEQUENCE [LARGE SCALE GENOMIC DNA]</scope>
    <source>
        <strain evidence="2 3">DSM 18266</strain>
    </source>
</reference>
<dbReference type="EMBL" id="JAAIJR010000130">
    <property type="protein sequence ID" value="NEX22839.1"/>
    <property type="molecule type" value="Genomic_DNA"/>
</dbReference>
<dbReference type="RefSeq" id="WP_164655931.1">
    <property type="nucleotide sequence ID" value="NZ_JAAIJR010000130.1"/>
</dbReference>